<organism evidence="1 2">
    <name type="scientific">Stylonychia lemnae</name>
    <name type="common">Ciliate</name>
    <dbReference type="NCBI Taxonomy" id="5949"/>
    <lineage>
        <taxon>Eukaryota</taxon>
        <taxon>Sar</taxon>
        <taxon>Alveolata</taxon>
        <taxon>Ciliophora</taxon>
        <taxon>Intramacronucleata</taxon>
        <taxon>Spirotrichea</taxon>
        <taxon>Stichotrichia</taxon>
        <taxon>Sporadotrichida</taxon>
        <taxon>Oxytrichidae</taxon>
        <taxon>Stylonychinae</taxon>
        <taxon>Stylonychia</taxon>
    </lineage>
</organism>
<name>A0A078AMZ5_STYLE</name>
<dbReference type="AlphaFoldDB" id="A0A078AMZ5"/>
<reference evidence="1 2" key="1">
    <citation type="submission" date="2014-06" db="EMBL/GenBank/DDBJ databases">
        <authorList>
            <person name="Swart Estienne"/>
        </authorList>
    </citation>
    <scope>NUCLEOTIDE SEQUENCE [LARGE SCALE GENOMIC DNA]</scope>
    <source>
        <strain evidence="1 2">130c</strain>
    </source>
</reference>
<dbReference type="Proteomes" id="UP000039865">
    <property type="component" value="Unassembled WGS sequence"/>
</dbReference>
<evidence type="ECO:0000313" key="1">
    <source>
        <dbReference type="EMBL" id="CDW83529.1"/>
    </source>
</evidence>
<dbReference type="InParanoid" id="A0A078AMZ5"/>
<dbReference type="EMBL" id="CCKQ01011929">
    <property type="protein sequence ID" value="CDW83529.1"/>
    <property type="molecule type" value="Genomic_DNA"/>
</dbReference>
<gene>
    <name evidence="1" type="primary">Contig7830.g8353</name>
    <name evidence="1" type="ORF">STYLEM_12577</name>
</gene>
<accession>A0A078AMZ5</accession>
<keyword evidence="2" id="KW-1185">Reference proteome</keyword>
<evidence type="ECO:0000313" key="2">
    <source>
        <dbReference type="Proteomes" id="UP000039865"/>
    </source>
</evidence>
<proteinExistence type="predicted"/>
<protein>
    <submittedName>
        <fullName evidence="1">Uncharacterized protein</fullName>
    </submittedName>
</protein>
<sequence>MQTFNSLMNTRHAINRNMTTPADIRRGNKNEMSIVGQTFSSQELLSELLELALVLGEETELFSDVAIFGCINCANL</sequence>